<dbReference type="Proteomes" id="UP000772186">
    <property type="component" value="Unassembled WGS sequence"/>
</dbReference>
<keyword evidence="3" id="KW-1185">Reference proteome</keyword>
<comment type="caution">
    <text evidence="2">The sequence shown here is derived from an EMBL/GenBank/DDBJ whole genome shotgun (WGS) entry which is preliminary data.</text>
</comment>
<feature type="transmembrane region" description="Helical" evidence="1">
    <location>
        <begin position="280"/>
        <end position="303"/>
    </location>
</feature>
<proteinExistence type="predicted"/>
<feature type="transmembrane region" description="Helical" evidence="1">
    <location>
        <begin position="116"/>
        <end position="135"/>
    </location>
</feature>
<dbReference type="EMBL" id="JAIQBY010000042">
    <property type="protein sequence ID" value="MBZ4195669.1"/>
    <property type="molecule type" value="Genomic_DNA"/>
</dbReference>
<dbReference type="AlphaFoldDB" id="A0A953NGM9"/>
<dbReference type="RefSeq" id="WP_223644925.1">
    <property type="nucleotide sequence ID" value="NZ_JAIQBY010000042.1"/>
</dbReference>
<feature type="transmembrane region" description="Helical" evidence="1">
    <location>
        <begin position="372"/>
        <end position="391"/>
    </location>
</feature>
<keyword evidence="1" id="KW-1133">Transmembrane helix</keyword>
<gene>
    <name evidence="2" type="ORF">LAD73_03005</name>
</gene>
<feature type="transmembrane region" description="Helical" evidence="1">
    <location>
        <begin position="155"/>
        <end position="174"/>
    </location>
</feature>
<reference evidence="2 3" key="1">
    <citation type="submission" date="2021-09" db="EMBL/GenBank/DDBJ databases">
        <title>WGS of Mycoplasma sp. Zaradi2 strains.</title>
        <authorList>
            <person name="Spergser J."/>
        </authorList>
    </citation>
    <scope>NUCLEOTIDE SEQUENCE [LARGE SCALE GENOMIC DNA]</scope>
    <source>
        <strain evidence="2 3">1331</strain>
    </source>
</reference>
<sequence length="462" mass="54210">YKAIMLLYLFVSFITILFTIKNSFFNQKNFSDLKIIFDFSSKEYEGWNWLIIFRILIISFIYFYPLLKGFININKNKEHIKIYSIWFTLYLVLSLVGFSLFLLVHVSDTTNVKNLLYALIPILLVDISYTLFNYFIKRRLFPIVFSSKTPLIIDIFSRITLCALTITVFMFWIGENPSGEALFNNKFYNWLHHLFNTKSITNLLIITSSSLIIGLLLTGLKIYSIYEIIYRQYDFVNFKSRISFYLTTLSAILIWLLSLFSLKIPTNNYFRPEEINYLGLLYGISNILIASLFAFLVITNFFNKKIVLNSNLLNVLYLAFFQLISWTIFLMSSFAKYSSIVNLINLFLTIFSSVTMFFIYYKKNKILNYLNLYFVGINIAIIVVISFIFGLNQVLLSESNKAFYTINSHLSLMQILTIITVFFQLAFITIVTIYIFKTIIKISKVENKEKVEAKNEKIKQTK</sequence>
<evidence type="ECO:0000313" key="2">
    <source>
        <dbReference type="EMBL" id="MBZ4195669.1"/>
    </source>
</evidence>
<feature type="transmembrane region" description="Helical" evidence="1">
    <location>
        <begin position="315"/>
        <end position="334"/>
    </location>
</feature>
<evidence type="ECO:0000313" key="3">
    <source>
        <dbReference type="Proteomes" id="UP000772186"/>
    </source>
</evidence>
<feature type="transmembrane region" description="Helical" evidence="1">
    <location>
        <begin position="340"/>
        <end position="360"/>
    </location>
</feature>
<feature type="transmembrane region" description="Helical" evidence="1">
    <location>
        <begin position="46"/>
        <end position="64"/>
    </location>
</feature>
<keyword evidence="1" id="KW-0812">Transmembrane</keyword>
<keyword evidence="1" id="KW-0472">Membrane</keyword>
<evidence type="ECO:0000256" key="1">
    <source>
        <dbReference type="SAM" id="Phobius"/>
    </source>
</evidence>
<feature type="transmembrane region" description="Helical" evidence="1">
    <location>
        <begin position="411"/>
        <end position="436"/>
    </location>
</feature>
<feature type="transmembrane region" description="Helical" evidence="1">
    <location>
        <begin position="242"/>
        <end position="260"/>
    </location>
</feature>
<organism evidence="2 3">
    <name type="scientific">Mycoplasma tauri</name>
    <dbReference type="NCBI Taxonomy" id="547987"/>
    <lineage>
        <taxon>Bacteria</taxon>
        <taxon>Bacillati</taxon>
        <taxon>Mycoplasmatota</taxon>
        <taxon>Mollicutes</taxon>
        <taxon>Mycoplasmataceae</taxon>
        <taxon>Mycoplasma</taxon>
    </lineage>
</organism>
<feature type="non-terminal residue" evidence="2">
    <location>
        <position position="1"/>
    </location>
</feature>
<dbReference type="NCBIfam" id="NF045937">
    <property type="entry name" value="MSC_0624_12TM"/>
    <property type="match status" value="1"/>
</dbReference>
<feature type="transmembrane region" description="Helical" evidence="1">
    <location>
        <begin position="200"/>
        <end position="222"/>
    </location>
</feature>
<feature type="transmembrane region" description="Helical" evidence="1">
    <location>
        <begin position="7"/>
        <end position="26"/>
    </location>
</feature>
<accession>A0A953NGM9</accession>
<protein>
    <submittedName>
        <fullName evidence="2">Uncharacterized protein</fullName>
    </submittedName>
</protein>
<feature type="transmembrane region" description="Helical" evidence="1">
    <location>
        <begin position="85"/>
        <end position="104"/>
    </location>
</feature>
<name>A0A953NGM9_9MOLU</name>